<evidence type="ECO:0000256" key="2">
    <source>
        <dbReference type="ARBA" id="ARBA00023157"/>
    </source>
</evidence>
<dbReference type="InParanoid" id="A0A074XZQ2"/>
<dbReference type="PANTHER" id="PTHR36578:SF1">
    <property type="entry name" value="APPLE DOMAIN-CONTAINING PROTEIN"/>
    <property type="match status" value="1"/>
</dbReference>
<dbReference type="GO" id="GO:0006508">
    <property type="term" value="P:proteolysis"/>
    <property type="evidence" value="ECO:0007669"/>
    <property type="project" value="InterPro"/>
</dbReference>
<feature type="chain" id="PRO_5001703877" description="Apple domain-containing protein" evidence="4">
    <location>
        <begin position="20"/>
        <end position="622"/>
    </location>
</feature>
<feature type="region of interest" description="Disordered" evidence="3">
    <location>
        <begin position="374"/>
        <end position="406"/>
    </location>
</feature>
<accession>A0A074XZQ2</accession>
<keyword evidence="1" id="KW-0677">Repeat</keyword>
<keyword evidence="7" id="KW-1185">Reference proteome</keyword>
<dbReference type="InterPro" id="IPR003609">
    <property type="entry name" value="Pan_app"/>
</dbReference>
<feature type="domain" description="Apple" evidence="5">
    <location>
        <begin position="280"/>
        <end position="354"/>
    </location>
</feature>
<dbReference type="GO" id="GO:0005576">
    <property type="term" value="C:extracellular region"/>
    <property type="evidence" value="ECO:0007669"/>
    <property type="project" value="InterPro"/>
</dbReference>
<evidence type="ECO:0000256" key="1">
    <source>
        <dbReference type="ARBA" id="ARBA00022737"/>
    </source>
</evidence>
<evidence type="ECO:0000256" key="4">
    <source>
        <dbReference type="SAM" id="SignalP"/>
    </source>
</evidence>
<dbReference type="HOGENOM" id="CLU_439387_0_0_1"/>
<dbReference type="Pfam" id="PF14295">
    <property type="entry name" value="PAN_4"/>
    <property type="match status" value="2"/>
</dbReference>
<dbReference type="PANTHER" id="PTHR36578">
    <property type="entry name" value="CHROMOSOME 15, WHOLE GENOME SHOTGUN SEQUENCE"/>
    <property type="match status" value="1"/>
</dbReference>
<dbReference type="SMART" id="SM00223">
    <property type="entry name" value="APPLE"/>
    <property type="match status" value="1"/>
</dbReference>
<dbReference type="InterPro" id="IPR000177">
    <property type="entry name" value="Apple"/>
</dbReference>
<sequence>MRTTFSAIAALAAVAGAQSTTSIDIDAISVAVPTSVFVLPVVYVTAEGAPTLTATTLATTAIPSSDPKATAVFDSAADVTAAIVSVSESAAAVETSIVKRDGSCVQQPLGVNHASLPDTPAAFAADPYYGIQAVSAVLPSGYVQTFSNLTASNSADGYIGFTLMNSYDVATCGSKCLTIDGCNSFNIYFERDPQVDPSIAGCSNPNSTVNVKCVFWQGAVTVDNANNYGQMRDGFQVVVAGSNGYIASAYAAKLAAKATATSSSSSAAASATDAAGNIYTIYYSSDSTQGSYSNAQAASSYTDCMTACDSDSQCNAFTYVGGANGVGSGTCWLKSQLGSPSTAGSNVLSGVRSGKAVSSSSSSAISTTLSSSSASSSVASTSSSSSISTTTSLSSSSTSSSTLVTKTSSSTSASSTVASTSTSLSTSSSVVSTTMSSSSSSSSSSATTMSTVTKPASISTTSASSTTSSSTSTTSSSKTSSAPASATTAFYIAPWDGYYAMVAWGSNAAVSYTNQWMATKFQIDPKTSYLIEASGLYTGYAASMPKGEQVNQKLVFNPTGTASNNYVKCSIDEKAGYLVCSANGQFQQAYACSSDGYSALYFGPTIPSTGGCQWVGLYRQSA</sequence>
<keyword evidence="4" id="KW-0732">Signal</keyword>
<feature type="signal peptide" evidence="4">
    <location>
        <begin position="1"/>
        <end position="19"/>
    </location>
</feature>
<evidence type="ECO:0000313" key="6">
    <source>
        <dbReference type="EMBL" id="KEQ90975.1"/>
    </source>
</evidence>
<evidence type="ECO:0000256" key="3">
    <source>
        <dbReference type="SAM" id="MobiDB-lite"/>
    </source>
</evidence>
<dbReference type="AlphaFoldDB" id="A0A074XZQ2"/>
<dbReference type="OMA" id="ICALYSR"/>
<proteinExistence type="predicted"/>
<dbReference type="RefSeq" id="XP_013339505.1">
    <property type="nucleotide sequence ID" value="XM_013484051.1"/>
</dbReference>
<reference evidence="6 7" key="1">
    <citation type="journal article" date="2014" name="BMC Genomics">
        <title>Genome sequencing of four Aureobasidium pullulans varieties: biotechnological potential, stress tolerance, and description of new species.</title>
        <authorList>
            <person name="Gostin Ar C."/>
            <person name="Ohm R.A."/>
            <person name="Kogej T."/>
            <person name="Sonjak S."/>
            <person name="Turk M."/>
            <person name="Zajc J."/>
            <person name="Zalar P."/>
            <person name="Grube M."/>
            <person name="Sun H."/>
            <person name="Han J."/>
            <person name="Sharma A."/>
            <person name="Chiniquy J."/>
            <person name="Ngan C.Y."/>
            <person name="Lipzen A."/>
            <person name="Barry K."/>
            <person name="Grigoriev I.V."/>
            <person name="Gunde-Cimerman N."/>
        </authorList>
    </citation>
    <scope>NUCLEOTIDE SEQUENCE [LARGE SCALE GENOMIC DNA]</scope>
    <source>
        <strain evidence="6 7">EXF-2481</strain>
    </source>
</reference>
<keyword evidence="2" id="KW-1015">Disulfide bond</keyword>
<gene>
    <name evidence="6" type="ORF">AUEXF2481DRAFT_518966</name>
</gene>
<protein>
    <recommendedName>
        <fullName evidence="5">Apple domain-containing protein</fullName>
    </recommendedName>
</protein>
<dbReference type="Gene3D" id="3.50.4.10">
    <property type="entry name" value="Hepatocyte Growth Factor"/>
    <property type="match status" value="1"/>
</dbReference>
<dbReference type="EMBL" id="KL584783">
    <property type="protein sequence ID" value="KEQ90975.1"/>
    <property type="molecule type" value="Genomic_DNA"/>
</dbReference>
<feature type="region of interest" description="Disordered" evidence="3">
    <location>
        <begin position="457"/>
        <end position="481"/>
    </location>
</feature>
<evidence type="ECO:0000259" key="5">
    <source>
        <dbReference type="SMART" id="SM00223"/>
    </source>
</evidence>
<dbReference type="Proteomes" id="UP000030641">
    <property type="component" value="Unassembled WGS sequence"/>
</dbReference>
<dbReference type="OrthoDB" id="271448at2759"/>
<name>A0A074XZQ2_AURSE</name>
<evidence type="ECO:0000313" key="7">
    <source>
        <dbReference type="Proteomes" id="UP000030641"/>
    </source>
</evidence>
<dbReference type="GeneID" id="25368767"/>
<organism evidence="6 7">
    <name type="scientific">Aureobasidium subglaciale (strain EXF-2481)</name>
    <name type="common">Aureobasidium pullulans var. subglaciale</name>
    <dbReference type="NCBI Taxonomy" id="1043005"/>
    <lineage>
        <taxon>Eukaryota</taxon>
        <taxon>Fungi</taxon>
        <taxon>Dikarya</taxon>
        <taxon>Ascomycota</taxon>
        <taxon>Pezizomycotina</taxon>
        <taxon>Dothideomycetes</taxon>
        <taxon>Dothideomycetidae</taxon>
        <taxon>Dothideales</taxon>
        <taxon>Saccotheciaceae</taxon>
        <taxon>Aureobasidium</taxon>
    </lineage>
</organism>